<dbReference type="RefSeq" id="WP_232051816.1">
    <property type="nucleotide sequence ID" value="NZ_LR699119.1"/>
</dbReference>
<dbReference type="KEGG" id="asip:AQUSIP_04900"/>
<name>A0A5E4PFJ1_9COXI</name>
<protein>
    <recommendedName>
        <fullName evidence="1">Transcriptional regulator HTH-type FeoC domain-containing protein</fullName>
    </recommendedName>
</protein>
<evidence type="ECO:0000313" key="2">
    <source>
        <dbReference type="EMBL" id="VVC75203.1"/>
    </source>
</evidence>
<gene>
    <name evidence="2" type="ORF">AQUSIP_04900</name>
</gene>
<dbReference type="Pfam" id="PF09012">
    <property type="entry name" value="FeoC"/>
    <property type="match status" value="1"/>
</dbReference>
<dbReference type="InterPro" id="IPR036390">
    <property type="entry name" value="WH_DNA-bd_sf"/>
</dbReference>
<reference evidence="2 3" key="1">
    <citation type="submission" date="2019-08" db="EMBL/GenBank/DDBJ databases">
        <authorList>
            <person name="Guy L."/>
        </authorList>
    </citation>
    <scope>NUCLEOTIDE SEQUENCE [LARGE SCALE GENOMIC DNA]</scope>
    <source>
        <strain evidence="2 3">SGT-108</strain>
    </source>
</reference>
<dbReference type="Gene3D" id="1.10.10.10">
    <property type="entry name" value="Winged helix-like DNA-binding domain superfamily/Winged helix DNA-binding domain"/>
    <property type="match status" value="1"/>
</dbReference>
<keyword evidence="3" id="KW-1185">Reference proteome</keyword>
<dbReference type="InterPro" id="IPR015102">
    <property type="entry name" value="Tscrpt_reg_HTH_FeoC"/>
</dbReference>
<sequence>MTLMEIKSHMMQVKVTTLGSLCSLFKTDPDTLRCLLSHWIKKGKIRQCVKKPACGTQCFKCPSAVTEIYEWVDATTGIAIL</sequence>
<dbReference type="EMBL" id="LR699119">
    <property type="protein sequence ID" value="VVC75203.1"/>
    <property type="molecule type" value="Genomic_DNA"/>
</dbReference>
<proteinExistence type="predicted"/>
<evidence type="ECO:0000259" key="1">
    <source>
        <dbReference type="Pfam" id="PF09012"/>
    </source>
</evidence>
<dbReference type="SUPFAM" id="SSF46785">
    <property type="entry name" value="Winged helix' DNA-binding domain"/>
    <property type="match status" value="1"/>
</dbReference>
<dbReference type="AlphaFoldDB" id="A0A5E4PFJ1"/>
<organism evidence="2 3">
    <name type="scientific">Aquicella siphonis</name>
    <dbReference type="NCBI Taxonomy" id="254247"/>
    <lineage>
        <taxon>Bacteria</taxon>
        <taxon>Pseudomonadati</taxon>
        <taxon>Pseudomonadota</taxon>
        <taxon>Gammaproteobacteria</taxon>
        <taxon>Legionellales</taxon>
        <taxon>Coxiellaceae</taxon>
        <taxon>Aquicella</taxon>
    </lineage>
</organism>
<feature type="domain" description="Transcriptional regulator HTH-type FeoC" evidence="1">
    <location>
        <begin position="2"/>
        <end position="70"/>
    </location>
</feature>
<accession>A0A5E4PFJ1</accession>
<dbReference type="Proteomes" id="UP000324194">
    <property type="component" value="Chromosome 1"/>
</dbReference>
<dbReference type="InterPro" id="IPR036388">
    <property type="entry name" value="WH-like_DNA-bd_sf"/>
</dbReference>
<evidence type="ECO:0000313" key="3">
    <source>
        <dbReference type="Proteomes" id="UP000324194"/>
    </source>
</evidence>